<sequence>MEKNIHVLLDVRLDSVRALHGMEIFPIIVQVSVNEKAARKLKKALQRLGTSEEQLLDASRQEEGELDKAPCPCCSLAPDGWSDLDTLLSCVRFAVSDEQKKVVWTEQSPY</sequence>
<dbReference type="GO" id="GO:0050700">
    <property type="term" value="F:CARD domain binding"/>
    <property type="evidence" value="ECO:0007669"/>
    <property type="project" value="TreeGrafter"/>
</dbReference>
<dbReference type="GO" id="GO:0005737">
    <property type="term" value="C:cytoplasm"/>
    <property type="evidence" value="ECO:0007669"/>
    <property type="project" value="TreeGrafter"/>
</dbReference>
<reference evidence="2 3" key="1">
    <citation type="journal article" date="2020" name="Nature">
        <title>Six reference-quality genomes reveal evolution of bat adaptations.</title>
        <authorList>
            <person name="Jebb D."/>
            <person name="Huang Z."/>
            <person name="Pippel M."/>
            <person name="Hughes G.M."/>
            <person name="Lavrichenko K."/>
            <person name="Devanna P."/>
            <person name="Winkler S."/>
            <person name="Jermiin L.S."/>
            <person name="Skirmuntt E.C."/>
            <person name="Katzourakis A."/>
            <person name="Burkitt-Gray L."/>
            <person name="Ray D.A."/>
            <person name="Sullivan K.A.M."/>
            <person name="Roscito J.G."/>
            <person name="Kirilenko B.M."/>
            <person name="Davalos L.M."/>
            <person name="Corthals A.P."/>
            <person name="Power M.L."/>
            <person name="Jones G."/>
            <person name="Ransome R.D."/>
            <person name="Dechmann D.K.N."/>
            <person name="Locatelli A.G."/>
            <person name="Puechmaille S.J."/>
            <person name="Fedrigo O."/>
            <person name="Jarvis E.D."/>
            <person name="Hiller M."/>
            <person name="Vernes S.C."/>
            <person name="Myers E.W."/>
            <person name="Teeling E.C."/>
        </authorList>
    </citation>
    <scope>NUCLEOTIDE SEQUENCE [LARGE SCALE GENOMIC DNA]</scope>
    <source>
        <strain evidence="2">MMolMol1</strain>
        <tissue evidence="2">Muscle</tissue>
    </source>
</reference>
<evidence type="ECO:0000313" key="3">
    <source>
        <dbReference type="Proteomes" id="UP000550707"/>
    </source>
</evidence>
<keyword evidence="1" id="KW-0175">Coiled coil</keyword>
<dbReference type="EMBL" id="JACASF010000019">
    <property type="protein sequence ID" value="KAF6415189.1"/>
    <property type="molecule type" value="Genomic_DNA"/>
</dbReference>
<evidence type="ECO:0000313" key="2">
    <source>
        <dbReference type="EMBL" id="KAF6415189.1"/>
    </source>
</evidence>
<organism evidence="2 3">
    <name type="scientific">Molossus molossus</name>
    <name type="common">Pallas' mastiff bat</name>
    <name type="synonym">Vespertilio molossus</name>
    <dbReference type="NCBI Taxonomy" id="27622"/>
    <lineage>
        <taxon>Eukaryota</taxon>
        <taxon>Metazoa</taxon>
        <taxon>Chordata</taxon>
        <taxon>Craniata</taxon>
        <taxon>Vertebrata</taxon>
        <taxon>Euteleostomi</taxon>
        <taxon>Mammalia</taxon>
        <taxon>Eutheria</taxon>
        <taxon>Laurasiatheria</taxon>
        <taxon>Chiroptera</taxon>
        <taxon>Yangochiroptera</taxon>
        <taxon>Molossidae</taxon>
        <taxon>Molossus</taxon>
    </lineage>
</organism>
<dbReference type="AlphaFoldDB" id="A0A7J8CWT5"/>
<name>A0A7J8CWT5_MOLMO</name>
<dbReference type="Gene3D" id="3.40.50.300">
    <property type="entry name" value="P-loop containing nucleotide triphosphate hydrolases"/>
    <property type="match status" value="1"/>
</dbReference>
<dbReference type="PANTHER" id="PTHR14559:SF1">
    <property type="entry name" value="CASPASE RECRUITMENT DOMAIN-CONTAINING PROTEIN 14"/>
    <property type="match status" value="1"/>
</dbReference>
<accession>A0A7J8CWT5</accession>
<protein>
    <submittedName>
        <fullName evidence="2">Caspase recruitment domain family member 14</fullName>
    </submittedName>
</protein>
<comment type="caution">
    <text evidence="2">The sequence shown here is derived from an EMBL/GenBank/DDBJ whole genome shotgun (WGS) entry which is preliminary data.</text>
</comment>
<gene>
    <name evidence="2" type="ORF">HJG59_002102</name>
</gene>
<proteinExistence type="predicted"/>
<evidence type="ECO:0000256" key="1">
    <source>
        <dbReference type="SAM" id="Coils"/>
    </source>
</evidence>
<feature type="coiled-coil region" evidence="1">
    <location>
        <begin position="34"/>
        <end position="61"/>
    </location>
</feature>
<dbReference type="Proteomes" id="UP000550707">
    <property type="component" value="Unassembled WGS sequence"/>
</dbReference>
<keyword evidence="3" id="KW-1185">Reference proteome</keyword>
<dbReference type="InterPro" id="IPR027417">
    <property type="entry name" value="P-loop_NTPase"/>
</dbReference>
<dbReference type="PANTHER" id="PTHR14559">
    <property type="entry name" value="CASPASE RECRUITMENT DOMAIN FAMILY"/>
    <property type="match status" value="1"/>
</dbReference>